<reference evidence="2 3" key="1">
    <citation type="submission" date="2019-07" db="EMBL/GenBank/DDBJ databases">
        <title>De Novo Assembly of kiwifruit Actinidia rufa.</title>
        <authorList>
            <person name="Sugita-Konishi S."/>
            <person name="Sato K."/>
            <person name="Mori E."/>
            <person name="Abe Y."/>
            <person name="Kisaki G."/>
            <person name="Hamano K."/>
            <person name="Suezawa K."/>
            <person name="Otani M."/>
            <person name="Fukuda T."/>
            <person name="Manabe T."/>
            <person name="Gomi K."/>
            <person name="Tabuchi M."/>
            <person name="Akimitsu K."/>
            <person name="Kataoka I."/>
        </authorList>
    </citation>
    <scope>NUCLEOTIDE SEQUENCE [LARGE SCALE GENOMIC DNA]</scope>
    <source>
        <strain evidence="3">cv. Fuchu</strain>
    </source>
</reference>
<evidence type="ECO:0000256" key="1">
    <source>
        <dbReference type="SAM" id="MobiDB-lite"/>
    </source>
</evidence>
<organism evidence="2 3">
    <name type="scientific">Actinidia rufa</name>
    <dbReference type="NCBI Taxonomy" id="165716"/>
    <lineage>
        <taxon>Eukaryota</taxon>
        <taxon>Viridiplantae</taxon>
        <taxon>Streptophyta</taxon>
        <taxon>Embryophyta</taxon>
        <taxon>Tracheophyta</taxon>
        <taxon>Spermatophyta</taxon>
        <taxon>Magnoliopsida</taxon>
        <taxon>eudicotyledons</taxon>
        <taxon>Gunneridae</taxon>
        <taxon>Pentapetalae</taxon>
        <taxon>asterids</taxon>
        <taxon>Ericales</taxon>
        <taxon>Actinidiaceae</taxon>
        <taxon>Actinidia</taxon>
    </lineage>
</organism>
<feature type="region of interest" description="Disordered" evidence="1">
    <location>
        <begin position="18"/>
        <end position="61"/>
    </location>
</feature>
<comment type="caution">
    <text evidence="2">The sequence shown here is derived from an EMBL/GenBank/DDBJ whole genome shotgun (WGS) entry which is preliminary data.</text>
</comment>
<sequence>MKFLETSAAPWPLVDEINGAGVAGGGGSKAGATGGGGEAAGDGDVTCGEGLEGGRGDKWSF</sequence>
<protein>
    <submittedName>
        <fullName evidence="2">Uncharacterized protein</fullName>
    </submittedName>
</protein>
<accession>A0A7J0FPM2</accession>
<gene>
    <name evidence="2" type="ORF">Acr_14g0003080</name>
</gene>
<evidence type="ECO:0000313" key="3">
    <source>
        <dbReference type="Proteomes" id="UP000585474"/>
    </source>
</evidence>
<dbReference type="EMBL" id="BJWL01000014">
    <property type="protein sequence ID" value="GFZ00673.1"/>
    <property type="molecule type" value="Genomic_DNA"/>
</dbReference>
<feature type="compositionally biased region" description="Gly residues" evidence="1">
    <location>
        <begin position="21"/>
        <end position="40"/>
    </location>
</feature>
<feature type="compositionally biased region" description="Basic and acidic residues" evidence="1">
    <location>
        <begin position="52"/>
        <end position="61"/>
    </location>
</feature>
<dbReference type="Proteomes" id="UP000585474">
    <property type="component" value="Unassembled WGS sequence"/>
</dbReference>
<evidence type="ECO:0000313" key="2">
    <source>
        <dbReference type="EMBL" id="GFZ00673.1"/>
    </source>
</evidence>
<keyword evidence="3" id="KW-1185">Reference proteome</keyword>
<name>A0A7J0FPM2_9ERIC</name>
<dbReference type="AlphaFoldDB" id="A0A7J0FPM2"/>
<proteinExistence type="predicted"/>